<dbReference type="Proteomes" id="UP000887577">
    <property type="component" value="Unplaced"/>
</dbReference>
<reference evidence="3" key="1">
    <citation type="submission" date="2022-11" db="UniProtKB">
        <authorList>
            <consortium name="WormBaseParasite"/>
        </authorList>
    </citation>
    <scope>IDENTIFICATION</scope>
</reference>
<sequence>MVKTKGSHDYLNHLLKRLVWYGNNSGIKFGNYDTINTCDHSHGTQLCITLQHQNMNKRLGIIFIDPKPTLPPEDSIFDSEKPFATQNIDVVDDAGDKDQNNEEPVTDAESSDDENVSKNVSEHQEAIFSRIRQIEEEAQVQCEKANGIEIGEDDIKKCVEFFCSQPDIPIQLKEDPVEMEKVIRHAITGGMVYHDRVYISQERRKEIWKEVDEYIGKYAKGMGFKYCKKHFKKL</sequence>
<feature type="compositionally biased region" description="Acidic residues" evidence="1">
    <location>
        <begin position="104"/>
        <end position="114"/>
    </location>
</feature>
<name>A0A914YW79_9BILA</name>
<organism evidence="2 3">
    <name type="scientific">Panagrolaimus superbus</name>
    <dbReference type="NCBI Taxonomy" id="310955"/>
    <lineage>
        <taxon>Eukaryota</taxon>
        <taxon>Metazoa</taxon>
        <taxon>Ecdysozoa</taxon>
        <taxon>Nematoda</taxon>
        <taxon>Chromadorea</taxon>
        <taxon>Rhabditida</taxon>
        <taxon>Tylenchina</taxon>
        <taxon>Panagrolaimomorpha</taxon>
        <taxon>Panagrolaimoidea</taxon>
        <taxon>Panagrolaimidae</taxon>
        <taxon>Panagrolaimus</taxon>
    </lineage>
</organism>
<proteinExistence type="predicted"/>
<keyword evidence="2" id="KW-1185">Reference proteome</keyword>
<evidence type="ECO:0000313" key="3">
    <source>
        <dbReference type="WBParaSite" id="PSU_v2.g4229.t1"/>
    </source>
</evidence>
<dbReference type="WBParaSite" id="PSU_v2.g4229.t1">
    <property type="protein sequence ID" value="PSU_v2.g4229.t1"/>
    <property type="gene ID" value="PSU_v2.g4229"/>
</dbReference>
<feature type="region of interest" description="Disordered" evidence="1">
    <location>
        <begin position="89"/>
        <end position="122"/>
    </location>
</feature>
<evidence type="ECO:0000256" key="1">
    <source>
        <dbReference type="SAM" id="MobiDB-lite"/>
    </source>
</evidence>
<dbReference type="AlphaFoldDB" id="A0A914YW79"/>
<accession>A0A914YW79</accession>
<evidence type="ECO:0000313" key="2">
    <source>
        <dbReference type="Proteomes" id="UP000887577"/>
    </source>
</evidence>
<protein>
    <submittedName>
        <fullName evidence="3">Uncharacterized protein</fullName>
    </submittedName>
</protein>